<keyword evidence="15" id="KW-1185">Reference proteome</keyword>
<comment type="catalytic activity">
    <reaction evidence="9">
        <text>4-demethylwyosine(37) in tRNA(Phe) + S-adenosyl-L-methionine = 4-demethyl-7-[(3S)-3-amino-3-carboxypropyl]wyosine(37) in tRNA(Phe) + S-methyl-5'-thioadenosine + H(+)</text>
        <dbReference type="Rhea" id="RHEA:36355"/>
        <dbReference type="Rhea" id="RHEA-COMP:10164"/>
        <dbReference type="Rhea" id="RHEA-COMP:10378"/>
        <dbReference type="ChEBI" id="CHEBI:15378"/>
        <dbReference type="ChEBI" id="CHEBI:17509"/>
        <dbReference type="ChEBI" id="CHEBI:59789"/>
        <dbReference type="ChEBI" id="CHEBI:64315"/>
        <dbReference type="ChEBI" id="CHEBI:73550"/>
        <dbReference type="EC" id="2.5.1.114"/>
    </reaction>
</comment>
<dbReference type="CDD" id="cd02440">
    <property type="entry name" value="AdoMet_MTases"/>
    <property type="match status" value="1"/>
</dbReference>
<evidence type="ECO:0000256" key="4">
    <source>
        <dbReference type="ARBA" id="ARBA00022603"/>
    </source>
</evidence>
<dbReference type="GO" id="GO:0030488">
    <property type="term" value="P:tRNA methylation"/>
    <property type="evidence" value="ECO:0007669"/>
    <property type="project" value="TreeGrafter"/>
</dbReference>
<evidence type="ECO:0000259" key="13">
    <source>
        <dbReference type="PROSITE" id="PS51684"/>
    </source>
</evidence>
<dbReference type="GO" id="GO:0102522">
    <property type="term" value="F:tRNA 4-demethylwyosine alpha-amino-alpha-carboxypropyltransferase activity"/>
    <property type="evidence" value="ECO:0007669"/>
    <property type="project" value="UniProtKB-EC"/>
</dbReference>
<comment type="function">
    <text evidence="10">S-adenosyl-L-methionine-dependent methyltransferase that acts as a component of the wybutosine biosynthesis pathway. Wybutosine is a hyper modified guanosine with a tricyclic base found at the 3'-position adjacent to the anticodon of eukaryotic phenylalanine tRNA. Probably methylates N-4 position of wybutosine-86 to produce wybutosine-72.</text>
</comment>
<dbReference type="GO" id="GO:0031591">
    <property type="term" value="P:wybutosine biosynthetic process"/>
    <property type="evidence" value="ECO:0007669"/>
    <property type="project" value="TreeGrafter"/>
</dbReference>
<dbReference type="OrthoDB" id="263283at2759"/>
<dbReference type="Pfam" id="PF02475">
    <property type="entry name" value="TRM5-TYW2_MTfase"/>
    <property type="match status" value="1"/>
</dbReference>
<feature type="region of interest" description="Disordered" evidence="12">
    <location>
        <begin position="621"/>
        <end position="656"/>
    </location>
</feature>
<dbReference type="InterPro" id="IPR003827">
    <property type="entry name" value="tRNA_yW-synthesising"/>
</dbReference>
<dbReference type="UniPathway" id="UPA00375"/>
<dbReference type="SUPFAM" id="SSF117281">
    <property type="entry name" value="Kelch motif"/>
    <property type="match status" value="1"/>
</dbReference>
<dbReference type="Proteomes" id="UP000243579">
    <property type="component" value="Unassembled WGS sequence"/>
</dbReference>
<evidence type="ECO:0000256" key="12">
    <source>
        <dbReference type="SAM" id="MobiDB-lite"/>
    </source>
</evidence>
<sequence>MAFDASKRESLQKLQDAIDKSPKGSIDAPIVDMINALNAHPNYVTSSSCSGRIAVFCGVSQTADSAFDGSSHLITKGGKWLVSSHAPVSYEELHANVLADPAVLNGMVIFKHEPFIMHVQCRDEEAAKIMLQCGLACGFRESGVVLGNKKTMVAIRTTANSMEIPIALNGRLMVDDAYLRWILAIANEKFAANVVKTQRFMAELESTLFAPPRTRLQRIAANKSELMVPRAGHSSVFCTASHWNTPNLRLDQDRVYMVGGQGQSTTGTSRLGDVVVVDAAGSVVLQTTSAPPLLSPRMHHSAVVHKGAMVVFGGRGSPTKALNDVIAISLPALEGAVIATAGDAPSPRWGHASVLVGSKMVIIGGRNATEVFTDVIVLDLATTPPTWHRGAAGPAMFQHAAVAVRGKVYCFGGRAELDALGDISLARLAVYDVAADAWTFVATAGAVPPPRASLQAVAVQEQHVVVTGGSSSERPCERDVFSLHLGRMAWHQHELLDSSAVLTGHSMVYDDARQVCVVTGGSCQCFGFGSVYSPVYSLRVDLTAVVDDKPAVAALATTNAQSLVLVVEKARVKTFKTHLESRGLYDKTRRIQPALLRDHVQFIVHQDAAATCDIPVTHEAPTRVKKTPKAPAVTEGTVTRKQTNNKAASPAAAPAATEETASPLLGVLVAKETVKAVKTRLEALGTYDKNRRIHPSADDPGLFVVPVTAAELPAELEELAVVADTQEARKPVLNPNVLIHRILKAFAATHHLPAVPDKFEYIADVLLLPKNSCVELAWTEPSVWLEVTTAVPTIRRIARNADVDLNEKRQSHVSLLYVHPSFEVPTRGVGWVEVRENGLKYAWNIEKVMFSSGNVTEKARMARSGCAGETIVDMYAGIGYYVVPFLVHGKAAHVHALEWNPDSVECLRYNLERNRVSDRCTVHPGDNRVTGPTLGAIADRVNLGLLPTSEHGWPVAVQVLKASGGMLHVHENVSVDNMETWKEHVVASIRSLGEAIGKAWTVELVHLERVKSYAPKVFHIVADIRCAPRLG</sequence>
<evidence type="ECO:0000256" key="1">
    <source>
        <dbReference type="ARBA" id="ARBA00004797"/>
    </source>
</evidence>
<dbReference type="InterPro" id="IPR056743">
    <property type="entry name" value="TRM5-TYW2-like_MTfase"/>
</dbReference>
<dbReference type="GO" id="GO:0005737">
    <property type="term" value="C:cytoplasm"/>
    <property type="evidence" value="ECO:0007669"/>
    <property type="project" value="TreeGrafter"/>
</dbReference>
<dbReference type="FunFam" id="3.40.50.150:FF:000131">
    <property type="entry name" value="tRNA wybutosine-synthesizing protein 2/3/4"/>
    <property type="match status" value="1"/>
</dbReference>
<keyword evidence="6" id="KW-0949">S-adenosyl-L-methionine</keyword>
<dbReference type="PANTHER" id="PTHR23245">
    <property type="entry name" value="TRNA METHYLTRANSFERASE"/>
    <property type="match status" value="1"/>
</dbReference>
<keyword evidence="5" id="KW-0808">Transferase</keyword>
<evidence type="ECO:0000313" key="14">
    <source>
        <dbReference type="EMBL" id="OQS01724.1"/>
    </source>
</evidence>
<evidence type="ECO:0000256" key="11">
    <source>
        <dbReference type="ARBA" id="ARBA00069229"/>
    </source>
</evidence>
<dbReference type="PROSITE" id="PS51684">
    <property type="entry name" value="SAM_MT_TRM5_TYW2"/>
    <property type="match status" value="1"/>
</dbReference>
<evidence type="ECO:0000256" key="5">
    <source>
        <dbReference type="ARBA" id="ARBA00022679"/>
    </source>
</evidence>
<dbReference type="GO" id="GO:0008175">
    <property type="term" value="F:tRNA methyltransferase activity"/>
    <property type="evidence" value="ECO:0007669"/>
    <property type="project" value="TreeGrafter"/>
</dbReference>
<keyword evidence="7" id="KW-0819">tRNA processing</keyword>
<dbReference type="Gene3D" id="3.40.50.150">
    <property type="entry name" value="Vaccinia Virus protein VP39"/>
    <property type="match status" value="1"/>
</dbReference>
<dbReference type="SUPFAM" id="SSF50965">
    <property type="entry name" value="Galactose oxidase, central domain"/>
    <property type="match status" value="1"/>
</dbReference>
<gene>
    <name evidence="14" type="ORF">ACHHYP_00337</name>
</gene>
<evidence type="ECO:0000256" key="3">
    <source>
        <dbReference type="ARBA" id="ARBA00012750"/>
    </source>
</evidence>
<dbReference type="Pfam" id="PF24681">
    <property type="entry name" value="Kelch_KLHDC2_KLHL20_DRC7"/>
    <property type="match status" value="2"/>
</dbReference>
<protein>
    <recommendedName>
        <fullName evidence="11">tRNA wybutosine-synthesizing protein 3</fullName>
        <ecNumber evidence="3">2.1.1.282</ecNumber>
        <ecNumber evidence="2">2.5.1.114</ecNumber>
    </recommendedName>
</protein>
<dbReference type="SUPFAM" id="SSF111278">
    <property type="entry name" value="SSo0622-like"/>
    <property type="match status" value="1"/>
</dbReference>
<dbReference type="Gene3D" id="2.120.10.80">
    <property type="entry name" value="Kelch-type beta propeller"/>
    <property type="match status" value="2"/>
</dbReference>
<evidence type="ECO:0000256" key="10">
    <source>
        <dbReference type="ARBA" id="ARBA00058049"/>
    </source>
</evidence>
<dbReference type="Gene3D" id="3.30.1960.10">
    <property type="entry name" value="tRNA wybutosine-synthesizing-like"/>
    <property type="match status" value="1"/>
</dbReference>
<dbReference type="InterPro" id="IPR015915">
    <property type="entry name" value="Kelch-typ_b-propeller"/>
</dbReference>
<evidence type="ECO:0000256" key="9">
    <source>
        <dbReference type="ARBA" id="ARBA00049400"/>
    </source>
</evidence>
<reference evidence="14 15" key="1">
    <citation type="journal article" date="2014" name="Genome Biol. Evol.">
        <title>The secreted proteins of Achlya hypogyna and Thraustotheca clavata identify the ancestral oomycete secretome and reveal gene acquisitions by horizontal gene transfer.</title>
        <authorList>
            <person name="Misner I."/>
            <person name="Blouin N."/>
            <person name="Leonard G."/>
            <person name="Richards T.A."/>
            <person name="Lane C.E."/>
        </authorList>
    </citation>
    <scope>NUCLEOTIDE SEQUENCE [LARGE SCALE GENOMIC DNA]</scope>
    <source>
        <strain evidence="14 15">ATCC 48635</strain>
    </source>
</reference>
<accession>A0A1V9ZUQ2</accession>
<dbReference type="InterPro" id="IPR029063">
    <property type="entry name" value="SAM-dependent_MTases_sf"/>
</dbReference>
<comment type="catalytic activity">
    <reaction evidence="8">
        <text>4-demethyl-7-[(3S)-3-amino-3-carboxypropyl]wyosine(37) in tRNA(Phe) + S-adenosyl-L-methionine = 7-[(3S)-3-amino-3-carboxypropyl]wyosine(37) in tRNA(Phe) + S-adenosyl-L-homocysteine + H(+)</text>
        <dbReference type="Rhea" id="RHEA:36635"/>
        <dbReference type="Rhea" id="RHEA-COMP:10378"/>
        <dbReference type="Rhea" id="RHEA-COMP:10379"/>
        <dbReference type="ChEBI" id="CHEBI:15378"/>
        <dbReference type="ChEBI" id="CHEBI:57856"/>
        <dbReference type="ChEBI" id="CHEBI:59789"/>
        <dbReference type="ChEBI" id="CHEBI:73543"/>
        <dbReference type="ChEBI" id="CHEBI:73550"/>
        <dbReference type="EC" id="2.1.1.282"/>
    </reaction>
</comment>
<feature type="domain" description="SAM-dependent methyltransferase TRM5/TYW2-type" evidence="13">
    <location>
        <begin position="759"/>
        <end position="1028"/>
    </location>
</feature>
<dbReference type="InterPro" id="IPR036602">
    <property type="entry name" value="tRNA_yW-synthesising-like_sf"/>
</dbReference>
<dbReference type="Pfam" id="PF02676">
    <property type="entry name" value="TYW3"/>
    <property type="match status" value="1"/>
</dbReference>
<dbReference type="EMBL" id="JNBR01000002">
    <property type="protein sequence ID" value="OQS01724.1"/>
    <property type="molecule type" value="Genomic_DNA"/>
</dbReference>
<dbReference type="EC" id="2.1.1.282" evidence="3"/>
<feature type="compositionally biased region" description="Low complexity" evidence="12">
    <location>
        <begin position="647"/>
        <end position="656"/>
    </location>
</feature>
<dbReference type="FunFam" id="3.30.1960.10:FF:000003">
    <property type="entry name" value="tRNA methyltransferase"/>
    <property type="match status" value="1"/>
</dbReference>
<name>A0A1V9ZUQ2_ACHHY</name>
<feature type="compositionally biased region" description="Polar residues" evidence="12">
    <location>
        <begin position="636"/>
        <end position="646"/>
    </location>
</feature>
<organism evidence="14 15">
    <name type="scientific">Achlya hypogyna</name>
    <name type="common">Oomycete</name>
    <name type="synonym">Protoachlya hypogyna</name>
    <dbReference type="NCBI Taxonomy" id="1202772"/>
    <lineage>
        <taxon>Eukaryota</taxon>
        <taxon>Sar</taxon>
        <taxon>Stramenopiles</taxon>
        <taxon>Oomycota</taxon>
        <taxon>Saprolegniomycetes</taxon>
        <taxon>Saprolegniales</taxon>
        <taxon>Achlyaceae</taxon>
        <taxon>Achlya</taxon>
    </lineage>
</organism>
<keyword evidence="4" id="KW-0489">Methyltransferase</keyword>
<evidence type="ECO:0000256" key="2">
    <source>
        <dbReference type="ARBA" id="ARBA00012265"/>
    </source>
</evidence>
<proteinExistence type="predicted"/>
<dbReference type="SUPFAM" id="SSF53335">
    <property type="entry name" value="S-adenosyl-L-methionine-dependent methyltransferases"/>
    <property type="match status" value="1"/>
</dbReference>
<dbReference type="AlphaFoldDB" id="A0A1V9ZUQ2"/>
<comment type="caution">
    <text evidence="14">The sequence shown here is derived from an EMBL/GenBank/DDBJ whole genome shotgun (WGS) entry which is preliminary data.</text>
</comment>
<evidence type="ECO:0000256" key="6">
    <source>
        <dbReference type="ARBA" id="ARBA00022691"/>
    </source>
</evidence>
<evidence type="ECO:0000256" key="8">
    <source>
        <dbReference type="ARBA" id="ARBA00049202"/>
    </source>
</evidence>
<evidence type="ECO:0000313" key="15">
    <source>
        <dbReference type="Proteomes" id="UP000243579"/>
    </source>
</evidence>
<dbReference type="InterPro" id="IPR030382">
    <property type="entry name" value="MeTrfase_TRM5/TYW2"/>
</dbReference>
<dbReference type="EC" id="2.5.1.114" evidence="2"/>
<evidence type="ECO:0000256" key="7">
    <source>
        <dbReference type="ARBA" id="ARBA00022694"/>
    </source>
</evidence>
<comment type="pathway">
    <text evidence="1">tRNA modification; wybutosine-tRNA(Phe) biosynthesis.</text>
</comment>
<dbReference type="STRING" id="1202772.A0A1V9ZUQ2"/>
<dbReference type="PANTHER" id="PTHR23245:SF25">
    <property type="entry name" value="TRNA WYBUTOSINE-SYNTHESIZING PROTEIN 2 HOMOLOG"/>
    <property type="match status" value="1"/>
</dbReference>
<dbReference type="InterPro" id="IPR011043">
    <property type="entry name" value="Gal_Oxase/kelch_b-propeller"/>
</dbReference>